<evidence type="ECO:0000256" key="4">
    <source>
        <dbReference type="ARBA" id="ARBA00023136"/>
    </source>
</evidence>
<feature type="region of interest" description="Disordered" evidence="6">
    <location>
        <begin position="724"/>
        <end position="889"/>
    </location>
</feature>
<dbReference type="EMBL" id="BQKY01000014">
    <property type="protein sequence ID" value="GJN93435.1"/>
    <property type="molecule type" value="Genomic_DNA"/>
</dbReference>
<dbReference type="GO" id="GO:0016020">
    <property type="term" value="C:membrane"/>
    <property type="evidence" value="ECO:0007669"/>
    <property type="project" value="UniProtKB-SubCell"/>
</dbReference>
<feature type="compositionally biased region" description="Low complexity" evidence="6">
    <location>
        <begin position="551"/>
        <end position="584"/>
    </location>
</feature>
<keyword evidence="2 7" id="KW-0812">Transmembrane</keyword>
<feature type="compositionally biased region" description="Basic and acidic residues" evidence="6">
    <location>
        <begin position="786"/>
        <end position="797"/>
    </location>
</feature>
<gene>
    <name evidence="9" type="ORF">Rhopal_006491-T1</name>
</gene>
<evidence type="ECO:0000256" key="5">
    <source>
        <dbReference type="SAM" id="Coils"/>
    </source>
</evidence>
<name>A0AAV5GVB0_9BASI</name>
<dbReference type="Proteomes" id="UP001342314">
    <property type="component" value="Unassembled WGS sequence"/>
</dbReference>
<keyword evidence="10" id="KW-1185">Reference proteome</keyword>
<evidence type="ECO:0000256" key="3">
    <source>
        <dbReference type="ARBA" id="ARBA00022989"/>
    </source>
</evidence>
<feature type="transmembrane region" description="Helical" evidence="7">
    <location>
        <begin position="495"/>
        <end position="516"/>
    </location>
</feature>
<feature type="compositionally biased region" description="Low complexity" evidence="6">
    <location>
        <begin position="857"/>
        <end position="867"/>
    </location>
</feature>
<evidence type="ECO:0000256" key="7">
    <source>
        <dbReference type="SAM" id="Phobius"/>
    </source>
</evidence>
<dbReference type="InterPro" id="IPR000626">
    <property type="entry name" value="Ubiquitin-like_dom"/>
</dbReference>
<evidence type="ECO:0000256" key="2">
    <source>
        <dbReference type="ARBA" id="ARBA00022692"/>
    </source>
</evidence>
<reference evidence="9 10" key="1">
    <citation type="submission" date="2021-12" db="EMBL/GenBank/DDBJ databases">
        <title>High titer production of polyol ester of fatty acids by Rhodotorula paludigena BS15 towards product separation-free biomass refinery.</title>
        <authorList>
            <person name="Mano J."/>
            <person name="Ono H."/>
            <person name="Tanaka T."/>
            <person name="Naito K."/>
            <person name="Sushida H."/>
            <person name="Ike M."/>
            <person name="Tokuyasu K."/>
            <person name="Kitaoka M."/>
        </authorList>
    </citation>
    <scope>NUCLEOTIDE SEQUENCE [LARGE SCALE GENOMIC DNA]</scope>
    <source>
        <strain evidence="9 10">BS15</strain>
    </source>
</reference>
<dbReference type="AlphaFoldDB" id="A0AAV5GVB0"/>
<dbReference type="InterPro" id="IPR039751">
    <property type="entry name" value="HERPUD1/2"/>
</dbReference>
<feature type="region of interest" description="Disordered" evidence="6">
    <location>
        <begin position="108"/>
        <end position="128"/>
    </location>
</feature>
<dbReference type="GO" id="GO:0030968">
    <property type="term" value="P:endoplasmic reticulum unfolded protein response"/>
    <property type="evidence" value="ECO:0007669"/>
    <property type="project" value="TreeGrafter"/>
</dbReference>
<dbReference type="Gene3D" id="3.10.20.90">
    <property type="entry name" value="Phosphatidylinositol 3-kinase Catalytic Subunit, Chain A, domain 1"/>
    <property type="match status" value="1"/>
</dbReference>
<evidence type="ECO:0000256" key="1">
    <source>
        <dbReference type="ARBA" id="ARBA00004370"/>
    </source>
</evidence>
<keyword evidence="4 7" id="KW-0472">Membrane</keyword>
<comment type="subcellular location">
    <subcellularLocation>
        <location evidence="1">Membrane</location>
    </subcellularLocation>
</comment>
<evidence type="ECO:0000313" key="10">
    <source>
        <dbReference type="Proteomes" id="UP001342314"/>
    </source>
</evidence>
<comment type="caution">
    <text evidence="9">The sequence shown here is derived from an EMBL/GenBank/DDBJ whole genome shotgun (WGS) entry which is preliminary data.</text>
</comment>
<feature type="compositionally biased region" description="Low complexity" evidence="6">
    <location>
        <begin position="802"/>
        <end position="822"/>
    </location>
</feature>
<feature type="compositionally biased region" description="Low complexity" evidence="6">
    <location>
        <begin position="108"/>
        <end position="117"/>
    </location>
</feature>
<feature type="compositionally biased region" description="Basic and acidic residues" evidence="6">
    <location>
        <begin position="724"/>
        <end position="740"/>
    </location>
</feature>
<evidence type="ECO:0000313" key="9">
    <source>
        <dbReference type="EMBL" id="GJN93435.1"/>
    </source>
</evidence>
<feature type="compositionally biased region" description="Acidic residues" evidence="6">
    <location>
        <begin position="880"/>
        <end position="889"/>
    </location>
</feature>
<feature type="region of interest" description="Disordered" evidence="6">
    <location>
        <begin position="142"/>
        <end position="229"/>
    </location>
</feature>
<dbReference type="InterPro" id="IPR029071">
    <property type="entry name" value="Ubiquitin-like_domsf"/>
</dbReference>
<proteinExistence type="predicted"/>
<evidence type="ECO:0000259" key="8">
    <source>
        <dbReference type="PROSITE" id="PS50053"/>
    </source>
</evidence>
<dbReference type="PANTHER" id="PTHR12943">
    <property type="entry name" value="HOMOCYSTEINE-RESPONSIVE ENDOPLASMIC RETICULUM-RESIDENT UNIQUITIN-LIKE DOMAIN HERPUD PROTEIN FAMILY MEMBER"/>
    <property type="match status" value="1"/>
</dbReference>
<feature type="region of interest" description="Disordered" evidence="6">
    <location>
        <begin position="521"/>
        <end position="606"/>
    </location>
</feature>
<feature type="domain" description="Ubiquitin-like" evidence="8">
    <location>
        <begin position="14"/>
        <end position="79"/>
    </location>
</feature>
<keyword evidence="3 7" id="KW-1133">Transmembrane helix</keyword>
<organism evidence="9 10">
    <name type="scientific">Rhodotorula paludigena</name>
    <dbReference type="NCBI Taxonomy" id="86838"/>
    <lineage>
        <taxon>Eukaryota</taxon>
        <taxon>Fungi</taxon>
        <taxon>Dikarya</taxon>
        <taxon>Basidiomycota</taxon>
        <taxon>Pucciniomycotina</taxon>
        <taxon>Microbotryomycetes</taxon>
        <taxon>Sporidiobolales</taxon>
        <taxon>Sporidiobolaceae</taxon>
        <taxon>Rhodotorula</taxon>
    </lineage>
</organism>
<dbReference type="PANTHER" id="PTHR12943:SF27">
    <property type="entry name" value="HOMOCYSTEINE-INDUCED ENDOPLASMIC RETICULUM PROTEIN, ISOFORM A"/>
    <property type="match status" value="1"/>
</dbReference>
<dbReference type="PROSITE" id="PS50053">
    <property type="entry name" value="UBIQUITIN_2"/>
    <property type="match status" value="1"/>
</dbReference>
<feature type="compositionally biased region" description="Basic and acidic residues" evidence="6">
    <location>
        <begin position="522"/>
        <end position="535"/>
    </location>
</feature>
<feature type="compositionally biased region" description="Pro residues" evidence="6">
    <location>
        <begin position="164"/>
        <end position="186"/>
    </location>
</feature>
<sequence length="889" mass="93320">MAQAGPSSGSSDALHVTLRLASHPVLPSPHHSTLTVDRTATVAQLKQRLASEWDGRPREDGVMVIKGGRVCRDAELLADVFDEELKATPPHDLVLHIIVRPSAWSAPFASTPPSASSNEVPTTSTGLSVPVAPSSLPLPLPSASGLSEYDPAALDTPTVEDAPPVVPPVPPAEEQPAPPPPQPPAAAQPSESGPPLGRYAFSPTAPCARLSAPPSSASAPAPPAQPSPGAAGPYATYLSHLQRLVPLQRALLLLNLQKALAHCAALVAQREGAVARSLGGSQEEAEKEELEDLEEVEELMRGVGVWERVEERVVEVAKRYEEGAEAPGQKKADEFQVVEIAGLPYLLHTPAALLEHSHKRPPLASVEKLERARCVQQQLTTMLQLLVTLQPNTPAVAHGRNLQHPAVQRALRTGGGAGAAANLAAAAGLGGAGAAPHLPGGALPNGVPGAPGRRRATLSVIINLDAIASILLPLIGIVLKLTFLCWIFARHASPTKRYILTALAVAWALFEAYALTRRRAQVRRDRARVEREGRRAVRNLARNRQPPAAPAQPAAPGQPGVAGPLAPPADDNAAAQPAAGADAAPRARDRSSSRASRRARTPPSRLSPKYWLNTIAAVGLVAEARELGLSPRFIAGRPIPPAGPPPRTAAERRREALRRALRNVAVAAVLFFGTLSPEVERKRRRALEKRERLLAERRVAQQQNLVVQAQAMLRAQQAEELADARAGARVETQEHERIGVEEDTEQDEQEQDAPAVVPDAEGLRRRRAAAFARQAGSGAGPAGRQRMSDEELFRDGPSEAYASTSAAVSSSAAPTASTSAAPTVPPPPPAAAVAQDAEPDEDELDVASASGDGGSTSGEDGIGPARARGGEGGAGREGEGEVDQVVDLF</sequence>
<feature type="transmembrane region" description="Helical" evidence="7">
    <location>
        <begin position="462"/>
        <end position="489"/>
    </location>
</feature>
<keyword evidence="5" id="KW-0175">Coiled coil</keyword>
<accession>A0AAV5GVB0</accession>
<feature type="coiled-coil region" evidence="5">
    <location>
        <begin position="683"/>
        <end position="719"/>
    </location>
</feature>
<evidence type="ECO:0000256" key="6">
    <source>
        <dbReference type="SAM" id="MobiDB-lite"/>
    </source>
</evidence>
<feature type="compositionally biased region" description="Acidic residues" evidence="6">
    <location>
        <begin position="741"/>
        <end position="751"/>
    </location>
</feature>
<feature type="compositionally biased region" description="Low complexity" evidence="6">
    <location>
        <begin position="205"/>
        <end position="219"/>
    </location>
</feature>
<dbReference type="SUPFAM" id="SSF54236">
    <property type="entry name" value="Ubiquitin-like"/>
    <property type="match status" value="1"/>
</dbReference>
<protein>
    <recommendedName>
        <fullName evidence="8">Ubiquitin-like domain-containing protein</fullName>
    </recommendedName>
</protein>